<dbReference type="OMA" id="PGHVKDS"/>
<dbReference type="GO" id="GO:0006310">
    <property type="term" value="P:DNA recombination"/>
    <property type="evidence" value="ECO:0007669"/>
    <property type="project" value="InterPro"/>
</dbReference>
<feature type="compositionally biased region" description="Polar residues" evidence="1">
    <location>
        <begin position="291"/>
        <end position="319"/>
    </location>
</feature>
<dbReference type="GO" id="GO:0060629">
    <property type="term" value="P:regulation of homologous chromosome segregation"/>
    <property type="evidence" value="ECO:0007669"/>
    <property type="project" value="Ensembl"/>
</dbReference>
<dbReference type="InterPro" id="IPR031529">
    <property type="entry name" value="IHO1"/>
</dbReference>
<accession>A0A8C6QL62</accession>
<dbReference type="PANTHER" id="PTHR35662:SF1">
    <property type="entry name" value="INTERACTOR OF HORMAD1 PROTEIN 1"/>
    <property type="match status" value="1"/>
</dbReference>
<dbReference type="AlphaFoldDB" id="A0A8C6QL62"/>
<keyword evidence="3" id="KW-1185">Reference proteome</keyword>
<dbReference type="Proteomes" id="UP000694381">
    <property type="component" value="Unassembled WGS sequence"/>
</dbReference>
<dbReference type="GO" id="GO:0042138">
    <property type="term" value="P:meiotic DNA double-strand break formation"/>
    <property type="evidence" value="ECO:0007669"/>
    <property type="project" value="Ensembl"/>
</dbReference>
<dbReference type="GeneTree" id="ENSGT00390000012418"/>
<name>A0A8C6QL62_NANGA</name>
<dbReference type="GO" id="GO:0048477">
    <property type="term" value="P:oogenesis"/>
    <property type="evidence" value="ECO:0007669"/>
    <property type="project" value="Ensembl"/>
</dbReference>
<dbReference type="GO" id="GO:0007129">
    <property type="term" value="P:homologous chromosome pairing at meiosis"/>
    <property type="evidence" value="ECO:0007669"/>
    <property type="project" value="Ensembl"/>
</dbReference>
<dbReference type="PANTHER" id="PTHR35662">
    <property type="entry name" value="INTERACTOR OF HORMAD1 PROTEIN 1"/>
    <property type="match status" value="1"/>
</dbReference>
<organism evidence="2 3">
    <name type="scientific">Nannospalax galili</name>
    <name type="common">Northern Israeli blind subterranean mole rat</name>
    <name type="synonym">Spalax galili</name>
    <dbReference type="NCBI Taxonomy" id="1026970"/>
    <lineage>
        <taxon>Eukaryota</taxon>
        <taxon>Metazoa</taxon>
        <taxon>Chordata</taxon>
        <taxon>Craniata</taxon>
        <taxon>Vertebrata</taxon>
        <taxon>Euteleostomi</taxon>
        <taxon>Mammalia</taxon>
        <taxon>Eutheria</taxon>
        <taxon>Euarchontoglires</taxon>
        <taxon>Glires</taxon>
        <taxon>Rodentia</taxon>
        <taxon>Myomorpha</taxon>
        <taxon>Muroidea</taxon>
        <taxon>Spalacidae</taxon>
        <taxon>Spalacinae</taxon>
        <taxon>Nannospalax</taxon>
    </lineage>
</organism>
<evidence type="ECO:0000256" key="1">
    <source>
        <dbReference type="SAM" id="MobiDB-lite"/>
    </source>
</evidence>
<dbReference type="Ensembl" id="ENSNGAT00000009902.1">
    <property type="protein sequence ID" value="ENSNGAP00000005701.1"/>
    <property type="gene ID" value="ENSNGAG00000008202.1"/>
</dbReference>
<gene>
    <name evidence="2" type="primary">Iho1</name>
</gene>
<proteinExistence type="predicted"/>
<sequence>MNFNVWNIKEMLSIPSGSGITKSSSWNNNQTDDSALSDSQFLFGSQFCPENSEALSVPLEFSAHLRYPKQTQQNSLDSEPSIFTKYQTKPQLFGGDTKDEGLFSLPLPAGKSKGLLKQFEEQKRRATDRCDSEILNQFVSHFGELIQKLQTSLEKSEEHLTSRSQCILESLETVVKTFQETTRVQSDLMIGVVQDKGNMEQAILDIQKKLEARRAEFIEMKSSLKNLEILVAQQSKDFQQLCEKLGQLNVPGVLEELKQLISVPQVPGHVKDSTSQTSPSLTQSLNFIRQGKNTSEEPSTWESQEPPTAMNPSMSSQRSEGFGIWDKGAKNNVLQEVTLPADGPHKGKEHVKDRTMQNNCKNWVITKTSPKNHDSSLPNHKVCGDEDLISQESSQVNLKTFVTRFKNVYPKYQAQSKFSSDPCEQSATEQKKGRSLKGKKKQTRKSCRGKPLGRKQEQTPSKTCAFISKYQSSQSLVSGPQEPSIQHWGLRGPAKPSCHVLRGTVKTSNTANAAQGSLLQSTRHSSEDNECFFSSSQGDQQISWFNNLSLETLAPTQCKKAGKNLLCDPDFDSDDNF</sequence>
<feature type="region of interest" description="Disordered" evidence="1">
    <location>
        <begin position="290"/>
        <end position="324"/>
    </location>
</feature>
<reference evidence="2" key="1">
    <citation type="submission" date="2025-08" db="UniProtKB">
        <authorList>
            <consortium name="Ensembl"/>
        </authorList>
    </citation>
    <scope>IDENTIFICATION</scope>
</reference>
<feature type="region of interest" description="Disordered" evidence="1">
    <location>
        <begin position="419"/>
        <end position="461"/>
    </location>
</feature>
<dbReference type="GO" id="GO:0007283">
    <property type="term" value="P:spermatogenesis"/>
    <property type="evidence" value="ECO:0007669"/>
    <property type="project" value="Ensembl"/>
</dbReference>
<evidence type="ECO:0000313" key="2">
    <source>
        <dbReference type="Ensembl" id="ENSNGAP00000005701.1"/>
    </source>
</evidence>
<dbReference type="KEGG" id="ngi:103750195"/>
<dbReference type="Pfam" id="PF15771">
    <property type="entry name" value="IHO1"/>
    <property type="match status" value="1"/>
</dbReference>
<dbReference type="OrthoDB" id="10066605at2759"/>
<evidence type="ECO:0000313" key="3">
    <source>
        <dbReference type="Proteomes" id="UP000694381"/>
    </source>
</evidence>
<dbReference type="GeneID" id="103750195"/>
<feature type="compositionally biased region" description="Polar residues" evidence="1">
    <location>
        <begin position="419"/>
        <end position="428"/>
    </location>
</feature>
<feature type="compositionally biased region" description="Basic residues" evidence="1">
    <location>
        <begin position="433"/>
        <end position="453"/>
    </location>
</feature>
<dbReference type="GO" id="GO:0000794">
    <property type="term" value="C:condensed nuclear chromosome"/>
    <property type="evidence" value="ECO:0007669"/>
    <property type="project" value="Ensembl"/>
</dbReference>
<protein>
    <submittedName>
        <fullName evidence="2">Interactor of HORMAD1 1</fullName>
    </submittedName>
</protein>
<reference evidence="2" key="2">
    <citation type="submission" date="2025-09" db="UniProtKB">
        <authorList>
            <consortium name="Ensembl"/>
        </authorList>
    </citation>
    <scope>IDENTIFICATION</scope>
</reference>
<dbReference type="CTD" id="339834"/>